<proteinExistence type="predicted"/>
<protein>
    <submittedName>
        <fullName evidence="2">GDSL-type esterase/lipase family protein</fullName>
    </submittedName>
</protein>
<dbReference type="InterPro" id="IPR036514">
    <property type="entry name" value="SGNH_hydro_sf"/>
</dbReference>
<dbReference type="EMBL" id="JBHULD010000018">
    <property type="protein sequence ID" value="MFD2556456.1"/>
    <property type="molecule type" value="Genomic_DNA"/>
</dbReference>
<dbReference type="InterPro" id="IPR013830">
    <property type="entry name" value="SGNH_hydro"/>
</dbReference>
<dbReference type="PANTHER" id="PTHR30383:SF5">
    <property type="entry name" value="SGNH HYDROLASE-TYPE ESTERASE DOMAIN-CONTAINING PROTEIN"/>
    <property type="match status" value="1"/>
</dbReference>
<evidence type="ECO:0000313" key="3">
    <source>
        <dbReference type="Proteomes" id="UP001597440"/>
    </source>
</evidence>
<organism evidence="2 3">
    <name type="scientific">Sphingobacterium tabacisoli</name>
    <dbReference type="NCBI Taxonomy" id="2044855"/>
    <lineage>
        <taxon>Bacteria</taxon>
        <taxon>Pseudomonadati</taxon>
        <taxon>Bacteroidota</taxon>
        <taxon>Sphingobacteriia</taxon>
        <taxon>Sphingobacteriales</taxon>
        <taxon>Sphingobacteriaceae</taxon>
        <taxon>Sphingobacterium</taxon>
    </lineage>
</organism>
<keyword evidence="3" id="KW-1185">Reference proteome</keyword>
<dbReference type="PANTHER" id="PTHR30383">
    <property type="entry name" value="THIOESTERASE 1/PROTEASE 1/LYSOPHOSPHOLIPASE L1"/>
    <property type="match status" value="1"/>
</dbReference>
<name>A0ABW5L6C2_9SPHI</name>
<sequence length="224" mass="26103">MKRNIFLASILFYFGIVAPLSTYAQSQLTQRQKWEQKMERYARQDALAPPQKDVILFVGSSTVENWKTLSDDFPDELILNRGVSGTKTVDLYEFRDRLIDPYDAKRIFIYEGDNDIGLGWKTDAIVTQFVQLIEYIQKAKPKAQIVFISIKLSPRRLKDQQQVEEVNLRIRDYLATQPNTAYADVYHPMLAEDGRLIPEYYREDGLHLTPEGYAVWKNIIGRFL</sequence>
<evidence type="ECO:0000313" key="2">
    <source>
        <dbReference type="EMBL" id="MFD2556456.1"/>
    </source>
</evidence>
<dbReference type="SUPFAM" id="SSF52266">
    <property type="entry name" value="SGNH hydrolase"/>
    <property type="match status" value="1"/>
</dbReference>
<dbReference type="InterPro" id="IPR051532">
    <property type="entry name" value="Ester_Hydrolysis_Enzymes"/>
</dbReference>
<dbReference type="Pfam" id="PF13472">
    <property type="entry name" value="Lipase_GDSL_2"/>
    <property type="match status" value="1"/>
</dbReference>
<feature type="domain" description="SGNH hydrolase-type esterase" evidence="1">
    <location>
        <begin position="67"/>
        <end position="215"/>
    </location>
</feature>
<gene>
    <name evidence="2" type="ORF">ACFSQW_18820</name>
</gene>
<comment type="caution">
    <text evidence="2">The sequence shown here is derived from an EMBL/GenBank/DDBJ whole genome shotgun (WGS) entry which is preliminary data.</text>
</comment>
<accession>A0ABW5L6C2</accession>
<evidence type="ECO:0000259" key="1">
    <source>
        <dbReference type="Pfam" id="PF13472"/>
    </source>
</evidence>
<reference evidence="3" key="1">
    <citation type="journal article" date="2019" name="Int. J. Syst. Evol. Microbiol.">
        <title>The Global Catalogue of Microorganisms (GCM) 10K type strain sequencing project: providing services to taxonomists for standard genome sequencing and annotation.</title>
        <authorList>
            <consortium name="The Broad Institute Genomics Platform"/>
            <consortium name="The Broad Institute Genome Sequencing Center for Infectious Disease"/>
            <person name="Wu L."/>
            <person name="Ma J."/>
        </authorList>
    </citation>
    <scope>NUCLEOTIDE SEQUENCE [LARGE SCALE GENOMIC DNA]</scope>
    <source>
        <strain evidence="3">KCTC 52298</strain>
    </source>
</reference>
<dbReference type="RefSeq" id="WP_210352484.1">
    <property type="nucleotide sequence ID" value="NZ_JAEQMU010000001.1"/>
</dbReference>
<dbReference type="Gene3D" id="3.40.50.1110">
    <property type="entry name" value="SGNH hydrolase"/>
    <property type="match status" value="1"/>
</dbReference>
<dbReference type="Proteomes" id="UP001597440">
    <property type="component" value="Unassembled WGS sequence"/>
</dbReference>